<protein>
    <submittedName>
        <fullName evidence="1">Uncharacterized protein</fullName>
    </submittedName>
</protein>
<name>A0A0A9DE53_ARUDO</name>
<dbReference type="EMBL" id="GBRH01211814">
    <property type="protein sequence ID" value="JAD86081.1"/>
    <property type="molecule type" value="Transcribed_RNA"/>
</dbReference>
<organism evidence="1">
    <name type="scientific">Arundo donax</name>
    <name type="common">Giant reed</name>
    <name type="synonym">Donax arundinaceus</name>
    <dbReference type="NCBI Taxonomy" id="35708"/>
    <lineage>
        <taxon>Eukaryota</taxon>
        <taxon>Viridiplantae</taxon>
        <taxon>Streptophyta</taxon>
        <taxon>Embryophyta</taxon>
        <taxon>Tracheophyta</taxon>
        <taxon>Spermatophyta</taxon>
        <taxon>Magnoliopsida</taxon>
        <taxon>Liliopsida</taxon>
        <taxon>Poales</taxon>
        <taxon>Poaceae</taxon>
        <taxon>PACMAD clade</taxon>
        <taxon>Arundinoideae</taxon>
        <taxon>Arundineae</taxon>
        <taxon>Arundo</taxon>
    </lineage>
</organism>
<dbReference type="AlphaFoldDB" id="A0A0A9DE53"/>
<sequence>MGLLITYVPLFLLNLFLAVHLLSLYPSLTFVLTELWAYKKLLYLVTGYRYRKLLPWPGS</sequence>
<reference evidence="1" key="1">
    <citation type="submission" date="2014-09" db="EMBL/GenBank/DDBJ databases">
        <authorList>
            <person name="Magalhaes I.L.F."/>
            <person name="Oliveira U."/>
            <person name="Santos F.R."/>
            <person name="Vidigal T.H.D.A."/>
            <person name="Brescovit A.D."/>
            <person name="Santos A.J."/>
        </authorList>
    </citation>
    <scope>NUCLEOTIDE SEQUENCE</scope>
    <source>
        <tissue evidence="1">Shoot tissue taken approximately 20 cm above the soil surface</tissue>
    </source>
</reference>
<evidence type="ECO:0000313" key="1">
    <source>
        <dbReference type="EMBL" id="JAD86081.1"/>
    </source>
</evidence>
<accession>A0A0A9DE53</accession>
<proteinExistence type="predicted"/>
<reference evidence="1" key="2">
    <citation type="journal article" date="2015" name="Data Brief">
        <title>Shoot transcriptome of the giant reed, Arundo donax.</title>
        <authorList>
            <person name="Barrero R.A."/>
            <person name="Guerrero F.D."/>
            <person name="Moolhuijzen P."/>
            <person name="Goolsby J.A."/>
            <person name="Tidwell J."/>
            <person name="Bellgard S.E."/>
            <person name="Bellgard M.I."/>
        </authorList>
    </citation>
    <scope>NUCLEOTIDE SEQUENCE</scope>
    <source>
        <tissue evidence="1">Shoot tissue taken approximately 20 cm above the soil surface</tissue>
    </source>
</reference>